<evidence type="ECO:0000256" key="11">
    <source>
        <dbReference type="ARBA" id="ARBA00022989"/>
    </source>
</evidence>
<dbReference type="Proteomes" id="UP000535415">
    <property type="component" value="Unassembled WGS sequence"/>
</dbReference>
<dbReference type="InterPro" id="IPR003400">
    <property type="entry name" value="ExbD"/>
</dbReference>
<dbReference type="EMBL" id="JACIJM010000003">
    <property type="protein sequence ID" value="MBB5721430.1"/>
    <property type="molecule type" value="Genomic_DNA"/>
</dbReference>
<comment type="function">
    <text evidence="1">Involved in the TonB-dependent energy-dependent transport of various receptor-bound substrates.</text>
</comment>
<dbReference type="Pfam" id="PF02472">
    <property type="entry name" value="ExbD"/>
    <property type="match status" value="1"/>
</dbReference>
<protein>
    <recommendedName>
        <fullName evidence="5">Biopolymer transport protein ExbD</fullName>
    </recommendedName>
</protein>
<evidence type="ECO:0000256" key="7">
    <source>
        <dbReference type="ARBA" id="ARBA00022475"/>
    </source>
</evidence>
<dbReference type="GO" id="GO:0005886">
    <property type="term" value="C:plasma membrane"/>
    <property type="evidence" value="ECO:0007669"/>
    <property type="project" value="UniProtKB-SubCell"/>
</dbReference>
<dbReference type="GO" id="GO:0015031">
    <property type="term" value="P:protein transport"/>
    <property type="evidence" value="ECO:0007669"/>
    <property type="project" value="UniProtKB-KW"/>
</dbReference>
<accession>A0A7W9BJ68</accession>
<evidence type="ECO:0000256" key="10">
    <source>
        <dbReference type="ARBA" id="ARBA00022927"/>
    </source>
</evidence>
<comment type="similarity">
    <text evidence="3 13">Belongs to the ExbD/TolR family.</text>
</comment>
<dbReference type="Gene3D" id="3.30.420.270">
    <property type="match status" value="1"/>
</dbReference>
<evidence type="ECO:0000256" key="12">
    <source>
        <dbReference type="ARBA" id="ARBA00023136"/>
    </source>
</evidence>
<evidence type="ECO:0000256" key="6">
    <source>
        <dbReference type="ARBA" id="ARBA00022448"/>
    </source>
</evidence>
<sequence length="150" mass="16140">MGARLGIGDDDDLTETSEINVTPFIDVMLVLLIIFMVAAPLSTVDIPVELPVATAEAPVRPSEPVFVTIKEDLSIVAGENTVTLETLNFEIGILTGLNRDERIYLRADKSAPYGEVVNVMNTLQREGYVKIGLVGLDESAAPPEEDTTAP</sequence>
<evidence type="ECO:0000313" key="15">
    <source>
        <dbReference type="EMBL" id="MBB5721430.1"/>
    </source>
</evidence>
<gene>
    <name evidence="15" type="ORF">FHS72_001042</name>
</gene>
<comment type="caution">
    <text evidence="15">The sequence shown here is derived from an EMBL/GenBank/DDBJ whole genome shotgun (WGS) entry which is preliminary data.</text>
</comment>
<dbReference type="PANTHER" id="PTHR30558">
    <property type="entry name" value="EXBD MEMBRANE COMPONENT OF PMF-DRIVEN MACROMOLECULE IMPORT SYSTEM"/>
    <property type="match status" value="1"/>
</dbReference>
<evidence type="ECO:0000256" key="8">
    <source>
        <dbReference type="ARBA" id="ARBA00022519"/>
    </source>
</evidence>
<evidence type="ECO:0000256" key="13">
    <source>
        <dbReference type="RuleBase" id="RU003879"/>
    </source>
</evidence>
<dbReference type="RefSeq" id="WP_183526620.1">
    <property type="nucleotide sequence ID" value="NZ_JACIJM010000003.1"/>
</dbReference>
<keyword evidence="8" id="KW-0997">Cell inner membrane</keyword>
<evidence type="ECO:0000256" key="2">
    <source>
        <dbReference type="ARBA" id="ARBA00004249"/>
    </source>
</evidence>
<name>A0A7W9BJ68_9RHOB</name>
<comment type="subunit">
    <text evidence="4">The accessory proteins ExbB and ExbD seem to form a complex with TonB.</text>
</comment>
<keyword evidence="12 14" id="KW-0472">Membrane</keyword>
<evidence type="ECO:0000256" key="3">
    <source>
        <dbReference type="ARBA" id="ARBA00005811"/>
    </source>
</evidence>
<evidence type="ECO:0000256" key="4">
    <source>
        <dbReference type="ARBA" id="ARBA00011471"/>
    </source>
</evidence>
<keyword evidence="11 14" id="KW-1133">Transmembrane helix</keyword>
<keyword evidence="7" id="KW-1003">Cell membrane</keyword>
<keyword evidence="16" id="KW-1185">Reference proteome</keyword>
<keyword evidence="10 13" id="KW-0653">Protein transport</keyword>
<keyword evidence="9 13" id="KW-0812">Transmembrane</keyword>
<organism evidence="15 16">
    <name type="scientific">Yoonia ponticola</name>
    <dbReference type="NCBI Taxonomy" id="1524255"/>
    <lineage>
        <taxon>Bacteria</taxon>
        <taxon>Pseudomonadati</taxon>
        <taxon>Pseudomonadota</taxon>
        <taxon>Alphaproteobacteria</taxon>
        <taxon>Rhodobacterales</taxon>
        <taxon>Paracoccaceae</taxon>
        <taxon>Yoonia</taxon>
    </lineage>
</organism>
<feature type="transmembrane region" description="Helical" evidence="14">
    <location>
        <begin position="20"/>
        <end position="41"/>
    </location>
</feature>
<evidence type="ECO:0000256" key="14">
    <source>
        <dbReference type="SAM" id="Phobius"/>
    </source>
</evidence>
<dbReference type="PANTHER" id="PTHR30558:SF9">
    <property type="entry name" value="BIOPOLYMER TRANSPORT PROTEIN EXBD"/>
    <property type="match status" value="1"/>
</dbReference>
<evidence type="ECO:0000256" key="5">
    <source>
        <dbReference type="ARBA" id="ARBA00022090"/>
    </source>
</evidence>
<proteinExistence type="inferred from homology"/>
<evidence type="ECO:0000256" key="9">
    <source>
        <dbReference type="ARBA" id="ARBA00022692"/>
    </source>
</evidence>
<keyword evidence="6 13" id="KW-0813">Transport</keyword>
<dbReference type="AlphaFoldDB" id="A0A7W9BJ68"/>
<dbReference type="InterPro" id="IPR014170">
    <property type="entry name" value="TonB_ExbD_1"/>
</dbReference>
<dbReference type="NCBIfam" id="TIGR02803">
    <property type="entry name" value="ExbD_1"/>
    <property type="match status" value="1"/>
</dbReference>
<reference evidence="15 16" key="1">
    <citation type="submission" date="2020-08" db="EMBL/GenBank/DDBJ databases">
        <title>Genomic Encyclopedia of Type Strains, Phase IV (KMG-IV): sequencing the most valuable type-strain genomes for metagenomic binning, comparative biology and taxonomic classification.</title>
        <authorList>
            <person name="Goeker M."/>
        </authorList>
    </citation>
    <scope>NUCLEOTIDE SEQUENCE [LARGE SCALE GENOMIC DNA]</scope>
    <source>
        <strain evidence="15 16">DSM 101064</strain>
    </source>
</reference>
<evidence type="ECO:0000313" key="16">
    <source>
        <dbReference type="Proteomes" id="UP000535415"/>
    </source>
</evidence>
<dbReference type="GO" id="GO:0022857">
    <property type="term" value="F:transmembrane transporter activity"/>
    <property type="evidence" value="ECO:0007669"/>
    <property type="project" value="InterPro"/>
</dbReference>
<evidence type="ECO:0000256" key="1">
    <source>
        <dbReference type="ARBA" id="ARBA00003540"/>
    </source>
</evidence>
<comment type="subcellular location">
    <subcellularLocation>
        <location evidence="2">Cell inner membrane</location>
        <topology evidence="2">Single-pass type II membrane protein</topology>
    </subcellularLocation>
    <subcellularLocation>
        <location evidence="13">Cell membrane</location>
        <topology evidence="13">Single-pass type II membrane protein</topology>
    </subcellularLocation>
</comment>